<proteinExistence type="predicted"/>
<dbReference type="EMBL" id="LSBI01000006">
    <property type="protein sequence ID" value="OAQ88611.1"/>
    <property type="molecule type" value="Genomic_DNA"/>
</dbReference>
<dbReference type="AlphaFoldDB" id="A0A179HGB7"/>
<dbReference type="Proteomes" id="UP000078340">
    <property type="component" value="Unassembled WGS sequence"/>
</dbReference>
<comment type="caution">
    <text evidence="1">The sequence shown here is derived from an EMBL/GenBank/DDBJ whole genome shotgun (WGS) entry which is preliminary data.</text>
</comment>
<accession>A0A179HGB7</accession>
<sequence length="127" mass="14414">MSWTALAGCPPIQDSQRRWVLLSGGGIQGPDALASWNQWALDLQSTSSGHELDCRSQFPPHLCPRRCRIRAKPSHKVGALYIILLPHITKHRPSRSTQSGTYPTVALLVFLVYRRRYVYVFAHTTWC</sequence>
<organism evidence="1 2">
    <name type="scientific">Purpureocillium lilacinum</name>
    <name type="common">Paecilomyces lilacinus</name>
    <dbReference type="NCBI Taxonomy" id="33203"/>
    <lineage>
        <taxon>Eukaryota</taxon>
        <taxon>Fungi</taxon>
        <taxon>Dikarya</taxon>
        <taxon>Ascomycota</taxon>
        <taxon>Pezizomycotina</taxon>
        <taxon>Sordariomycetes</taxon>
        <taxon>Hypocreomycetidae</taxon>
        <taxon>Hypocreales</taxon>
        <taxon>Ophiocordycipitaceae</taxon>
        <taxon>Purpureocillium</taxon>
    </lineage>
</organism>
<protein>
    <submittedName>
        <fullName evidence="1">Uncharacterized protein</fullName>
    </submittedName>
</protein>
<evidence type="ECO:0000313" key="1">
    <source>
        <dbReference type="EMBL" id="OAQ88611.1"/>
    </source>
</evidence>
<gene>
    <name evidence="1" type="ORF">VFPFJ_07076</name>
</gene>
<evidence type="ECO:0000313" key="2">
    <source>
        <dbReference type="Proteomes" id="UP000078340"/>
    </source>
</evidence>
<name>A0A179HGB7_PURLI</name>
<reference evidence="1 2" key="1">
    <citation type="submission" date="2016-02" db="EMBL/GenBank/DDBJ databases">
        <title>Biosynthesis of antibiotic leucinostatins and their inhibition on Phytophthora in bio-control Purpureocillium lilacinum.</title>
        <authorList>
            <person name="Wang G."/>
            <person name="Liu Z."/>
            <person name="Lin R."/>
            <person name="Li E."/>
            <person name="Mao Z."/>
            <person name="Ling J."/>
            <person name="Yin W."/>
            <person name="Xie B."/>
        </authorList>
    </citation>
    <scope>NUCLEOTIDE SEQUENCE [LARGE SCALE GENOMIC DNA]</scope>
    <source>
        <strain evidence="1">PLFJ-1</strain>
    </source>
</reference>